<keyword evidence="2" id="KW-1185">Reference proteome</keyword>
<organism evidence="1 2">
    <name type="scientific">Phaseolus coccineus</name>
    <name type="common">Scarlet runner bean</name>
    <name type="synonym">Phaseolus multiflorus</name>
    <dbReference type="NCBI Taxonomy" id="3886"/>
    <lineage>
        <taxon>Eukaryota</taxon>
        <taxon>Viridiplantae</taxon>
        <taxon>Streptophyta</taxon>
        <taxon>Embryophyta</taxon>
        <taxon>Tracheophyta</taxon>
        <taxon>Spermatophyta</taxon>
        <taxon>Magnoliopsida</taxon>
        <taxon>eudicotyledons</taxon>
        <taxon>Gunneridae</taxon>
        <taxon>Pentapetalae</taxon>
        <taxon>rosids</taxon>
        <taxon>fabids</taxon>
        <taxon>Fabales</taxon>
        <taxon>Fabaceae</taxon>
        <taxon>Papilionoideae</taxon>
        <taxon>50 kb inversion clade</taxon>
        <taxon>NPAAA clade</taxon>
        <taxon>indigoferoid/millettioid clade</taxon>
        <taxon>Phaseoleae</taxon>
        <taxon>Phaseolus</taxon>
    </lineage>
</organism>
<evidence type="ECO:0000313" key="2">
    <source>
        <dbReference type="Proteomes" id="UP001374584"/>
    </source>
</evidence>
<evidence type="ECO:0000313" key="1">
    <source>
        <dbReference type="EMBL" id="KAK7340985.1"/>
    </source>
</evidence>
<reference evidence="1 2" key="1">
    <citation type="submission" date="2024-01" db="EMBL/GenBank/DDBJ databases">
        <title>The genomes of 5 underutilized Papilionoideae crops provide insights into root nodulation and disease resistanc.</title>
        <authorList>
            <person name="Jiang F."/>
        </authorList>
    </citation>
    <scope>NUCLEOTIDE SEQUENCE [LARGE SCALE GENOMIC DNA]</scope>
    <source>
        <strain evidence="1">JINMINGXINNONG_FW02</strain>
        <tissue evidence="1">Leaves</tissue>
    </source>
</reference>
<dbReference type="AlphaFoldDB" id="A0AAN9QKJ3"/>
<dbReference type="Proteomes" id="UP001374584">
    <property type="component" value="Unassembled WGS sequence"/>
</dbReference>
<protein>
    <submittedName>
        <fullName evidence="1">Uncharacterized protein</fullName>
    </submittedName>
</protein>
<sequence>MTVVAEPILIKKEEKEYLQIVVKKLVVVPLTPNIYLCIFVLPSIYNRTSTPHIAHIAPIARLLYLSLPLLTPQGIKTVENEDHR</sequence>
<accession>A0AAN9QKJ3</accession>
<comment type="caution">
    <text evidence="1">The sequence shown here is derived from an EMBL/GenBank/DDBJ whole genome shotgun (WGS) entry which is preliminary data.</text>
</comment>
<name>A0AAN9QKJ3_PHACN</name>
<dbReference type="EMBL" id="JAYMYR010000009">
    <property type="protein sequence ID" value="KAK7340985.1"/>
    <property type="molecule type" value="Genomic_DNA"/>
</dbReference>
<gene>
    <name evidence="1" type="ORF">VNO80_23909</name>
</gene>
<proteinExistence type="predicted"/>